<feature type="domain" description="SOCS box" evidence="4">
    <location>
        <begin position="294"/>
        <end position="340"/>
    </location>
</feature>
<dbReference type="Proteomes" id="UP000005408">
    <property type="component" value="Unassembled WGS sequence"/>
</dbReference>
<dbReference type="Pfam" id="PF00023">
    <property type="entry name" value="Ank"/>
    <property type="match status" value="1"/>
</dbReference>
<feature type="repeat" description="ANK" evidence="3">
    <location>
        <begin position="94"/>
        <end position="127"/>
    </location>
</feature>
<dbReference type="PROSITE" id="PS50225">
    <property type="entry name" value="SOCS"/>
    <property type="match status" value="1"/>
</dbReference>
<dbReference type="PROSITE" id="PS50088">
    <property type="entry name" value="ANK_REPEAT"/>
    <property type="match status" value="1"/>
</dbReference>
<dbReference type="InterPro" id="IPR001496">
    <property type="entry name" value="SOCS_box"/>
</dbReference>
<dbReference type="PANTHER" id="PTHR24134">
    <property type="entry name" value="ANKYRIN REPEAT-CONTAINING PROTEIN DDB_G0279043"/>
    <property type="match status" value="1"/>
</dbReference>
<sequence length="340" mass="39000">MTTSTTSVSSEFLTALKKKDHYKILDLVSNRQLSMKKKFNYQRKDRLHDIGDKMTAFLLTIKYCYREDVTEKMIASGADVNAVGYEYSNPTRKRMVTPLYYAVSKSCNKELLQRLISAGADLNKFSGQMFENEEEGGSMNFNSKSCSLDFALHSQFYDPEVIDILLENGADYNIKNDSSMLPLQIAMLYNYSDAVLSLVRYGGCAKPISYSDYSPLRLMLDFDELTPDDERGSPEQSQKTQSSLLRCVNILLNGGYEVFNDSEMMDMCQSRKSERETDRTVKDVCKIINDWLYQPKDLKVLCRLSIRNILQNNHTCNPRSIYKLPIPKLLANYLNLCDLE</sequence>
<evidence type="ECO:0000259" key="4">
    <source>
        <dbReference type="PROSITE" id="PS50225"/>
    </source>
</evidence>
<organism evidence="5 6">
    <name type="scientific">Magallana gigas</name>
    <name type="common">Pacific oyster</name>
    <name type="synonym">Crassostrea gigas</name>
    <dbReference type="NCBI Taxonomy" id="29159"/>
    <lineage>
        <taxon>Eukaryota</taxon>
        <taxon>Metazoa</taxon>
        <taxon>Spiralia</taxon>
        <taxon>Lophotrochozoa</taxon>
        <taxon>Mollusca</taxon>
        <taxon>Bivalvia</taxon>
        <taxon>Autobranchia</taxon>
        <taxon>Pteriomorphia</taxon>
        <taxon>Ostreida</taxon>
        <taxon>Ostreoidea</taxon>
        <taxon>Ostreidae</taxon>
        <taxon>Magallana</taxon>
    </lineage>
</organism>
<evidence type="ECO:0000256" key="1">
    <source>
        <dbReference type="ARBA" id="ARBA00022737"/>
    </source>
</evidence>
<dbReference type="InterPro" id="IPR002110">
    <property type="entry name" value="Ankyrin_rpt"/>
</dbReference>
<dbReference type="AlphaFoldDB" id="A0A8W8K6H6"/>
<keyword evidence="2 3" id="KW-0040">ANK repeat</keyword>
<dbReference type="OMA" id="MASEVHC"/>
<dbReference type="GO" id="GO:0035556">
    <property type="term" value="P:intracellular signal transduction"/>
    <property type="evidence" value="ECO:0007669"/>
    <property type="project" value="InterPro"/>
</dbReference>
<dbReference type="SUPFAM" id="SSF48403">
    <property type="entry name" value="Ankyrin repeat"/>
    <property type="match status" value="1"/>
</dbReference>
<accession>A0A8W8K6H6</accession>
<reference evidence="5" key="1">
    <citation type="submission" date="2022-08" db="UniProtKB">
        <authorList>
            <consortium name="EnsemblMetazoa"/>
        </authorList>
    </citation>
    <scope>IDENTIFICATION</scope>
    <source>
        <strain evidence="5">05x7-T-G4-1.051#20</strain>
    </source>
</reference>
<dbReference type="SMART" id="SM00248">
    <property type="entry name" value="ANK"/>
    <property type="match status" value="4"/>
</dbReference>
<dbReference type="InterPro" id="IPR036770">
    <property type="entry name" value="Ankyrin_rpt-contain_sf"/>
</dbReference>
<evidence type="ECO:0000313" key="6">
    <source>
        <dbReference type="Proteomes" id="UP000005408"/>
    </source>
</evidence>
<dbReference type="Pfam" id="PF07525">
    <property type="entry name" value="SOCS_box"/>
    <property type="match status" value="1"/>
</dbReference>
<protein>
    <recommendedName>
        <fullName evidence="4">SOCS box domain-containing protein</fullName>
    </recommendedName>
</protein>
<keyword evidence="6" id="KW-1185">Reference proteome</keyword>
<proteinExistence type="predicted"/>
<evidence type="ECO:0000313" key="5">
    <source>
        <dbReference type="EnsemblMetazoa" id="G22308.1:cds"/>
    </source>
</evidence>
<keyword evidence="1" id="KW-0677">Repeat</keyword>
<dbReference type="EnsemblMetazoa" id="G22308.1">
    <property type="protein sequence ID" value="G22308.1:cds"/>
    <property type="gene ID" value="G22308"/>
</dbReference>
<dbReference type="InterPro" id="IPR036036">
    <property type="entry name" value="SOCS_box-like_dom_sf"/>
</dbReference>
<dbReference type="PANTHER" id="PTHR24134:SF9">
    <property type="entry name" value="ANKYRIN REPEAT AND SOCS BOX PROTEIN 8"/>
    <property type="match status" value="1"/>
</dbReference>
<dbReference type="CDD" id="cd03716">
    <property type="entry name" value="SOCS_ASB_like"/>
    <property type="match status" value="1"/>
</dbReference>
<name>A0A8W8K6H6_MAGGI</name>
<dbReference type="SUPFAM" id="SSF158235">
    <property type="entry name" value="SOCS box-like"/>
    <property type="match status" value="1"/>
</dbReference>
<dbReference type="OrthoDB" id="5806726at2759"/>
<dbReference type="SMART" id="SM00969">
    <property type="entry name" value="SOCS_box"/>
    <property type="match status" value="1"/>
</dbReference>
<evidence type="ECO:0000256" key="3">
    <source>
        <dbReference type="PROSITE-ProRule" id="PRU00023"/>
    </source>
</evidence>
<dbReference type="Gene3D" id="1.25.40.20">
    <property type="entry name" value="Ankyrin repeat-containing domain"/>
    <property type="match status" value="2"/>
</dbReference>
<evidence type="ECO:0000256" key="2">
    <source>
        <dbReference type="ARBA" id="ARBA00023043"/>
    </source>
</evidence>